<dbReference type="Gene3D" id="2.40.170.20">
    <property type="entry name" value="TonB-dependent receptor, beta-barrel domain"/>
    <property type="match status" value="1"/>
</dbReference>
<evidence type="ECO:0000256" key="12">
    <source>
        <dbReference type="SAM" id="SignalP"/>
    </source>
</evidence>
<dbReference type="GO" id="GO:0006811">
    <property type="term" value="P:monoatomic ion transport"/>
    <property type="evidence" value="ECO:0007669"/>
    <property type="project" value="UniProtKB-KW"/>
</dbReference>
<keyword evidence="4 10" id="KW-0812">Transmembrane</keyword>
<evidence type="ECO:0000259" key="14">
    <source>
        <dbReference type="Pfam" id="PF07715"/>
    </source>
</evidence>
<dbReference type="OrthoDB" id="9764669at2"/>
<feature type="domain" description="TonB-dependent receptor plug" evidence="14">
    <location>
        <begin position="45"/>
        <end position="151"/>
    </location>
</feature>
<comment type="similarity">
    <text evidence="10 11">Belongs to the TonB-dependent receptor family.</text>
</comment>
<dbReference type="InterPro" id="IPR039426">
    <property type="entry name" value="TonB-dep_rcpt-like"/>
</dbReference>
<evidence type="ECO:0000256" key="3">
    <source>
        <dbReference type="ARBA" id="ARBA00022452"/>
    </source>
</evidence>
<evidence type="ECO:0000256" key="4">
    <source>
        <dbReference type="ARBA" id="ARBA00022692"/>
    </source>
</evidence>
<dbReference type="SUPFAM" id="SSF56935">
    <property type="entry name" value="Porins"/>
    <property type="match status" value="1"/>
</dbReference>
<dbReference type="GO" id="GO:0009279">
    <property type="term" value="C:cell outer membrane"/>
    <property type="evidence" value="ECO:0007669"/>
    <property type="project" value="UniProtKB-SubCell"/>
</dbReference>
<keyword evidence="16" id="KW-1185">Reference proteome</keyword>
<comment type="subcellular location">
    <subcellularLocation>
        <location evidence="1 10">Cell outer membrane</location>
        <topology evidence="1 10">Multi-pass membrane protein</topology>
    </subcellularLocation>
</comment>
<dbReference type="AlphaFoldDB" id="A0A1H2E0G0"/>
<organism evidence="15 16">
    <name type="scientific">Pseudomonas pohangensis</name>
    <dbReference type="NCBI Taxonomy" id="364197"/>
    <lineage>
        <taxon>Bacteria</taxon>
        <taxon>Pseudomonadati</taxon>
        <taxon>Pseudomonadota</taxon>
        <taxon>Gammaproteobacteria</taxon>
        <taxon>Pseudomonadales</taxon>
        <taxon>Pseudomonadaceae</taxon>
        <taxon>Pseudomonas</taxon>
    </lineage>
</organism>
<dbReference type="CDD" id="cd01347">
    <property type="entry name" value="ligand_gated_channel"/>
    <property type="match status" value="1"/>
</dbReference>
<dbReference type="GO" id="GO:0015889">
    <property type="term" value="P:cobalamin transport"/>
    <property type="evidence" value="ECO:0007669"/>
    <property type="project" value="TreeGrafter"/>
</dbReference>
<protein>
    <submittedName>
        <fullName evidence="15">Vitamin B12 transporter</fullName>
    </submittedName>
</protein>
<evidence type="ECO:0000313" key="15">
    <source>
        <dbReference type="EMBL" id="SDT88525.1"/>
    </source>
</evidence>
<dbReference type="RefSeq" id="WP_090192700.1">
    <property type="nucleotide sequence ID" value="NZ_LT629785.1"/>
</dbReference>
<evidence type="ECO:0000256" key="6">
    <source>
        <dbReference type="ARBA" id="ARBA00023065"/>
    </source>
</evidence>
<dbReference type="PROSITE" id="PS52016">
    <property type="entry name" value="TONB_DEPENDENT_REC_3"/>
    <property type="match status" value="1"/>
</dbReference>
<dbReference type="InterPro" id="IPR036942">
    <property type="entry name" value="Beta-barrel_TonB_sf"/>
</dbReference>
<evidence type="ECO:0000313" key="16">
    <source>
        <dbReference type="Proteomes" id="UP000243232"/>
    </source>
</evidence>
<dbReference type="Gene3D" id="2.170.130.10">
    <property type="entry name" value="TonB-dependent receptor, plug domain"/>
    <property type="match status" value="1"/>
</dbReference>
<name>A0A1H2E0G0_9PSED</name>
<feature type="chain" id="PRO_5009272574" evidence="12">
    <location>
        <begin position="20"/>
        <end position="632"/>
    </location>
</feature>
<sequence length="632" mass="69807">MKRLTLAVTITALPFTALADTPGDSTVAYQAPALVVTSGRQVEPKQTAVAATSVFTRADIERLQVRTVDELLTRVPGVSVSRNGGPGSLTGVFMRGTSSTQSLVLVDGQRISSASSGTASLEFLSIDQIERIEVVRGSRSSLYGSDAIGGVIQIFTRRGSDSPAQPYARLAAGTHKTYERTLGVSGGDAATRYNLGGTLNESRGIDNTGSDLGDNHDDDALRNRALSMNLSHQFNDDLEVGLSALDQRGKTEWDDIYYGTRPYDDFQLSTAAGYISNRFSDSWLSRLEAGHSEDKRDTKNDDALGTLYTYNTYHNSANWLNTVQLNERNQVLAGLDWYEDILHSSTDFNQTSRWNQAAYAQHRFQAERFSTELGMRHDDNQDFGSQNTWNGALSVPLNPDNLAIVSYSEGFRAPTFNDLYYPDFCYYGTCYPSANPDLQPEQSKTWEGQLRSSLSSTSQLQLSLYRTEITDAIVLDQDFIPQNLQKARINGFEAALAQEFGGWRSNLALGLIDPRDRETGHTLARRAKRTLTLDVDRQFDSFSAGATWRGVSGRYDDAENTAELGGYGLLGVRAGWQASRQLSFDLSLDNLLDKDYADATYGVWDPVNYQTIGRQGYNTEGRTVLLALNWAM</sequence>
<evidence type="ECO:0000256" key="8">
    <source>
        <dbReference type="ARBA" id="ARBA00023136"/>
    </source>
</evidence>
<proteinExistence type="inferred from homology"/>
<evidence type="ECO:0000259" key="13">
    <source>
        <dbReference type="Pfam" id="PF00593"/>
    </source>
</evidence>
<keyword evidence="5 12" id="KW-0732">Signal</keyword>
<dbReference type="EMBL" id="LT629785">
    <property type="protein sequence ID" value="SDT88525.1"/>
    <property type="molecule type" value="Genomic_DNA"/>
</dbReference>
<gene>
    <name evidence="15" type="ORF">SAMN05216296_0245</name>
</gene>
<keyword evidence="6" id="KW-0406">Ion transport</keyword>
<dbReference type="Pfam" id="PF07715">
    <property type="entry name" value="Plug"/>
    <property type="match status" value="1"/>
</dbReference>
<evidence type="ECO:0000256" key="11">
    <source>
        <dbReference type="RuleBase" id="RU003357"/>
    </source>
</evidence>
<keyword evidence="9 10" id="KW-0998">Cell outer membrane</keyword>
<evidence type="ECO:0000256" key="5">
    <source>
        <dbReference type="ARBA" id="ARBA00022729"/>
    </source>
</evidence>
<dbReference type="STRING" id="364197.SAMN05216296_0245"/>
<evidence type="ECO:0000256" key="10">
    <source>
        <dbReference type="PROSITE-ProRule" id="PRU01360"/>
    </source>
</evidence>
<dbReference type="PANTHER" id="PTHR30069">
    <property type="entry name" value="TONB-DEPENDENT OUTER MEMBRANE RECEPTOR"/>
    <property type="match status" value="1"/>
</dbReference>
<dbReference type="Pfam" id="PF00593">
    <property type="entry name" value="TonB_dep_Rec_b-barrel"/>
    <property type="match status" value="1"/>
</dbReference>
<dbReference type="Proteomes" id="UP000243232">
    <property type="component" value="Chromosome I"/>
</dbReference>
<keyword evidence="7 11" id="KW-0798">TonB box</keyword>
<evidence type="ECO:0000256" key="9">
    <source>
        <dbReference type="ARBA" id="ARBA00023237"/>
    </source>
</evidence>
<feature type="signal peptide" evidence="12">
    <location>
        <begin position="1"/>
        <end position="19"/>
    </location>
</feature>
<accession>A0A1H2E0G0</accession>
<evidence type="ECO:0000256" key="1">
    <source>
        <dbReference type="ARBA" id="ARBA00004571"/>
    </source>
</evidence>
<keyword evidence="8 10" id="KW-0472">Membrane</keyword>
<dbReference type="InterPro" id="IPR000531">
    <property type="entry name" value="Beta-barrel_TonB"/>
</dbReference>
<keyword evidence="3 10" id="KW-1134">Transmembrane beta strand</keyword>
<evidence type="ECO:0000256" key="7">
    <source>
        <dbReference type="ARBA" id="ARBA00023077"/>
    </source>
</evidence>
<dbReference type="PANTHER" id="PTHR30069:SF53">
    <property type="entry name" value="COLICIN I RECEPTOR-RELATED"/>
    <property type="match status" value="1"/>
</dbReference>
<dbReference type="InterPro" id="IPR012910">
    <property type="entry name" value="Plug_dom"/>
</dbReference>
<evidence type="ECO:0000256" key="2">
    <source>
        <dbReference type="ARBA" id="ARBA00022448"/>
    </source>
</evidence>
<feature type="domain" description="TonB-dependent receptor-like beta-barrel" evidence="13">
    <location>
        <begin position="184"/>
        <end position="591"/>
    </location>
</feature>
<dbReference type="InterPro" id="IPR037066">
    <property type="entry name" value="Plug_dom_sf"/>
</dbReference>
<reference evidence="16" key="1">
    <citation type="submission" date="2016-10" db="EMBL/GenBank/DDBJ databases">
        <authorList>
            <person name="Varghese N."/>
            <person name="Submissions S."/>
        </authorList>
    </citation>
    <scope>NUCLEOTIDE SEQUENCE [LARGE SCALE GENOMIC DNA]</scope>
    <source>
        <strain evidence="16">DSM 17875</strain>
    </source>
</reference>
<keyword evidence="2 10" id="KW-0813">Transport</keyword>